<feature type="region of interest" description="Disordered" evidence="6">
    <location>
        <begin position="625"/>
        <end position="648"/>
    </location>
</feature>
<feature type="domain" description="K Homology" evidence="7">
    <location>
        <begin position="254"/>
        <end position="327"/>
    </location>
</feature>
<feature type="region of interest" description="Disordered" evidence="6">
    <location>
        <begin position="1395"/>
        <end position="1496"/>
    </location>
</feature>
<feature type="domain" description="K Homology" evidence="7">
    <location>
        <begin position="881"/>
        <end position="950"/>
    </location>
</feature>
<dbReference type="CDD" id="cd00105">
    <property type="entry name" value="KH-I"/>
    <property type="match status" value="1"/>
</dbReference>
<keyword evidence="2" id="KW-0963">Cytoplasm</keyword>
<dbReference type="CDD" id="cd22407">
    <property type="entry name" value="KH-I_Vigilin_rpt3"/>
    <property type="match status" value="1"/>
</dbReference>
<feature type="domain" description="K Homology" evidence="7">
    <location>
        <begin position="677"/>
        <end position="771"/>
    </location>
</feature>
<dbReference type="Gene3D" id="3.30.310.210">
    <property type="match status" value="1"/>
</dbReference>
<feature type="domain" description="K Homology" evidence="7">
    <location>
        <begin position="1057"/>
        <end position="1129"/>
    </location>
</feature>
<evidence type="ECO:0000256" key="1">
    <source>
        <dbReference type="ARBA" id="ARBA00004496"/>
    </source>
</evidence>
<feature type="compositionally biased region" description="Basic and acidic residues" evidence="6">
    <location>
        <begin position="1482"/>
        <end position="1496"/>
    </location>
</feature>
<dbReference type="Pfam" id="PF00013">
    <property type="entry name" value="KH_1"/>
    <property type="match status" value="7"/>
</dbReference>
<feature type="compositionally biased region" description="Low complexity" evidence="6">
    <location>
        <begin position="1465"/>
        <end position="1477"/>
    </location>
</feature>
<protein>
    <recommendedName>
        <fullName evidence="7">K Homology domain-containing protein</fullName>
    </recommendedName>
</protein>
<feature type="compositionally biased region" description="Polar residues" evidence="6">
    <location>
        <begin position="42"/>
        <end position="51"/>
    </location>
</feature>
<evidence type="ECO:0000313" key="8">
    <source>
        <dbReference type="EMBL" id="OAJ45331.1"/>
    </source>
</evidence>
<evidence type="ECO:0000256" key="5">
    <source>
        <dbReference type="PROSITE-ProRule" id="PRU00117"/>
    </source>
</evidence>
<comment type="subcellular location">
    <subcellularLocation>
        <location evidence="1">Cytoplasm</location>
    </subcellularLocation>
</comment>
<feature type="region of interest" description="Disordered" evidence="6">
    <location>
        <begin position="1303"/>
        <end position="1354"/>
    </location>
</feature>
<feature type="compositionally biased region" description="Low complexity" evidence="6">
    <location>
        <begin position="1418"/>
        <end position="1437"/>
    </location>
</feature>
<feature type="domain" description="K Homology" evidence="7">
    <location>
        <begin position="954"/>
        <end position="1028"/>
    </location>
</feature>
<name>A0A177X0P0_BATDL</name>
<dbReference type="InterPro" id="IPR057778">
    <property type="entry name" value="KH_Vigilin_N"/>
</dbReference>
<dbReference type="STRING" id="403673.A0A177X0P0"/>
<feature type="compositionally biased region" description="Polar residues" evidence="6">
    <location>
        <begin position="634"/>
        <end position="646"/>
    </location>
</feature>
<feature type="compositionally biased region" description="Polar residues" evidence="6">
    <location>
        <begin position="1405"/>
        <end position="1417"/>
    </location>
</feature>
<feature type="domain" description="K Homology" evidence="7">
    <location>
        <begin position="165"/>
        <end position="250"/>
    </location>
</feature>
<dbReference type="SMART" id="SM00322">
    <property type="entry name" value="KH"/>
    <property type="match status" value="11"/>
</dbReference>
<dbReference type="PROSITE" id="PS50084">
    <property type="entry name" value="KH_TYPE_1"/>
    <property type="match status" value="7"/>
</dbReference>
<keyword evidence="3" id="KW-0677">Repeat</keyword>
<evidence type="ECO:0000256" key="3">
    <source>
        <dbReference type="ARBA" id="ARBA00022737"/>
    </source>
</evidence>
<dbReference type="SUPFAM" id="SSF54791">
    <property type="entry name" value="Eukaryotic type KH-domain (KH-domain type I)"/>
    <property type="match status" value="7"/>
</dbReference>
<feature type="domain" description="K Homology" evidence="7">
    <location>
        <begin position="1214"/>
        <end position="1293"/>
    </location>
</feature>
<dbReference type="eggNOG" id="KOG2208">
    <property type="taxonomic scope" value="Eukaryota"/>
</dbReference>
<organism evidence="8 9">
    <name type="scientific">Batrachochytrium dendrobatidis (strain JEL423)</name>
    <dbReference type="NCBI Taxonomy" id="403673"/>
    <lineage>
        <taxon>Eukaryota</taxon>
        <taxon>Fungi</taxon>
        <taxon>Fungi incertae sedis</taxon>
        <taxon>Chytridiomycota</taxon>
        <taxon>Chytridiomycota incertae sedis</taxon>
        <taxon>Chytridiomycetes</taxon>
        <taxon>Rhizophydiales</taxon>
        <taxon>Rhizophydiales incertae sedis</taxon>
        <taxon>Batrachochytrium</taxon>
    </lineage>
</organism>
<proteinExistence type="predicted"/>
<reference evidence="8 9" key="2">
    <citation type="submission" date="2016-05" db="EMBL/GenBank/DDBJ databases">
        <title>Lineage-specific infection strategies underlie the spectrum of fungal disease in amphibians.</title>
        <authorList>
            <person name="Cuomo C.A."/>
            <person name="Farrer R.A."/>
            <person name="James T."/>
            <person name="Longcore J."/>
            <person name="Birren B."/>
        </authorList>
    </citation>
    <scope>NUCLEOTIDE SEQUENCE [LARGE SCALE GENOMIC DNA]</scope>
    <source>
        <strain evidence="8 9">JEL423</strain>
    </source>
</reference>
<accession>A0A177X0P0</accession>
<dbReference type="GO" id="GO:0005737">
    <property type="term" value="C:cytoplasm"/>
    <property type="evidence" value="ECO:0007669"/>
    <property type="project" value="TreeGrafter"/>
</dbReference>
<evidence type="ECO:0000313" key="9">
    <source>
        <dbReference type="Proteomes" id="UP000077115"/>
    </source>
</evidence>
<dbReference type="PANTHER" id="PTHR10627">
    <property type="entry name" value="SCP160"/>
    <property type="match status" value="1"/>
</dbReference>
<dbReference type="Proteomes" id="UP000077115">
    <property type="component" value="Unassembled WGS sequence"/>
</dbReference>
<evidence type="ECO:0000256" key="4">
    <source>
        <dbReference type="ARBA" id="ARBA00022884"/>
    </source>
</evidence>
<evidence type="ECO:0000256" key="6">
    <source>
        <dbReference type="SAM" id="MobiDB-lite"/>
    </source>
</evidence>
<dbReference type="InterPro" id="IPR004087">
    <property type="entry name" value="KH_dom"/>
</dbReference>
<dbReference type="CDD" id="cd22408">
    <property type="entry name" value="KH-I_Vigilin_rpt4"/>
    <property type="match status" value="1"/>
</dbReference>
<gene>
    <name evidence="8" type="ORF">BDEG_28478</name>
</gene>
<dbReference type="PANTHER" id="PTHR10627:SF31">
    <property type="entry name" value="DODECA-SATELLITE-BINDING PROTEIN 1, ISOFORM A"/>
    <property type="match status" value="1"/>
</dbReference>
<dbReference type="InterPro" id="IPR036612">
    <property type="entry name" value="KH_dom_type_1_sf"/>
</dbReference>
<dbReference type="OrthoDB" id="10027144at2759"/>
<feature type="domain" description="K Homology" evidence="7">
    <location>
        <begin position="792"/>
        <end position="876"/>
    </location>
</feature>
<reference evidence="8 9" key="1">
    <citation type="submission" date="2006-10" db="EMBL/GenBank/DDBJ databases">
        <title>The Genome Sequence of Batrachochytrium dendrobatidis JEL423.</title>
        <authorList>
            <consortium name="The Broad Institute Genome Sequencing Platform"/>
            <person name="Birren B."/>
            <person name="Lander E."/>
            <person name="Galagan J."/>
            <person name="Cuomo C."/>
            <person name="Devon K."/>
            <person name="Jaffe D."/>
            <person name="Butler J."/>
            <person name="Alvarez P."/>
            <person name="Gnerre S."/>
            <person name="Grabherr M."/>
            <person name="Kleber M."/>
            <person name="Mauceli E."/>
            <person name="Brockman W."/>
            <person name="Young S."/>
            <person name="LaButti K."/>
            <person name="Sykes S."/>
            <person name="DeCaprio D."/>
            <person name="Crawford M."/>
            <person name="Koehrsen M."/>
            <person name="Engels R."/>
            <person name="Montgomery P."/>
            <person name="Pearson M."/>
            <person name="Howarth C."/>
            <person name="Larson L."/>
            <person name="White J."/>
            <person name="O'Leary S."/>
            <person name="Kodira C."/>
            <person name="Zeng Q."/>
            <person name="Yandava C."/>
            <person name="Alvarado L."/>
            <person name="Longcore J."/>
            <person name="James T."/>
        </authorList>
    </citation>
    <scope>NUCLEOTIDE SEQUENCE [LARGE SCALE GENOMIC DNA]</scope>
    <source>
        <strain evidence="8 9">JEL423</strain>
    </source>
</reference>
<evidence type="ECO:0000259" key="7">
    <source>
        <dbReference type="SMART" id="SM00322"/>
    </source>
</evidence>
<dbReference type="Pfam" id="PF24668">
    <property type="entry name" value="KH_Vigilin"/>
    <property type="match status" value="1"/>
</dbReference>
<evidence type="ECO:0000256" key="2">
    <source>
        <dbReference type="ARBA" id="ARBA00022490"/>
    </source>
</evidence>
<dbReference type="VEuPathDB" id="FungiDB:BDEG_28478"/>
<sequence>MTDSDAVQQPVSQSILELQRRLQQASMTSLARNAHEHHSSAELPSNHSKSATAKGIDLHSQDNFPSLPISSTTSTSNRPVWKPPTMTPSSNHITEHFEIPPQMQLKQQLGKQSSSFEICKGIMRRIGTSIELSTNQKSGTLTVLISGNPKAVNQARREVLHGLCAQITQQISVPASVRSFIVGKGGQTLKGITSRTLTEINIIRTDKPRDGNTLDIDPSTIDPFAEQTITIIGDPEGVAMAQKEIEMIVAARTSTHISRVKVDRSYHQFIAGPGGCAIAALQDEHGIKIHIAPADAVSSNTDINDIVLVGDRSAVLPVLAKITQQYEDLKRSTRSISVPIKKQQHRFIFGHKGSALQEIFTSTNCIVEIPPASSDSDVVFVRGPENMLTIALQLVLEKTNSIFMDEIPVATFLPATLNANFMIQFLIKDRIQFKAIETEHSVIIASSLAANGKPATIDVLAKSKESMLAGRNAVVALLKEKGHAIYLNSFDISSELHGYVIGKGGQNIIKLIAKPQWNGRLVNVIMPNEDSKSDQVILAIKRDATIPALAASNTEALALFELIKNDIIDTATANADVVVKTLLIDPRFHGRLIGFGGATFRDIVSPYNGSVSIKFPALHDKTDAASTASKSSKPNGSKDSASNSSEVVIKGPQKNVEEVCHTIEKLVADMRHLETISSFREKMTVPKTHVSLLMSFGLGRTVRAIRERFANQSLKLLPAEKIFEKDLATPTSMLHLSTEITTTTGGNDTLTITGPKTFVLAAKEILSDRLEKLANFAEVHFNVFDEMSAEARQVLQDMGAEFKQSAFRRLVGKDAKHLKKFSEQYDVYIKTLKTRTDETDEESAGAENSQSLGTLKIEGNKTTVKDAKRDIIAFVQNDVLHSFRLTFHFPRSALPHVVGRGGSRLTKLKEDLEARVDLNDDYESDQVKCTIWGRKSECLELKRRIEDAIDKLVNIDTVNVSIPSFLHRHIIGPAGSTIRKLIDEAGGPDQVKINFPKNGDGSDENVVVVTAHSSSVHQAVSQLMQLVAQVVAHGGNGTDQVKAATSIFSTVYTVEDAHKVQKVTFPKADMSYAFGRLRDGLIDLMRKHGVTIWIEEDEATASIHAHIAGGEQSEKHVQQCAAAILSHLPVSKTVALPVEILEILQVAGTEQVQMRESINEHLRRIRSDHGVTIEFPNSPAKSTEGSFISIRGSNQKMDAAISALDSAFKNLKSNKHLICMTIAAGYRPHIIGRGGQTLKRICDETGALLDFVSQRHHNRDDHANSNAVEILKIRGVTQTSVDAAKAIVDGLIAEQSVRIKRDAERQQAREAAARQQPARIDDDSSTTTYRTGGIPGYVPPGFSGRSSASQSNGVGASTSIKVASAISGFEFSANQHQMHQPTGLFTSGSAVQDQGWKSVSKKNNRASSNTSGNTTTLEEAAPVAPVAPIAPVDEAAPTTGKKKNKKKKSKPVSDADAQVERDIVSPEPEVVVASSDSTATAQRKDQSKQVQKPVHDAIKPAAASAPVACVVDMPKRAPSPIAFEVAEDDGWQTVSTKRTGKVATNVESTAADTSIPTESATKKKSKKNGIFFNVIQDEQDDENNK</sequence>
<feature type="compositionally biased region" description="Basic residues" evidence="6">
    <location>
        <begin position="1440"/>
        <end position="1450"/>
    </location>
</feature>
<dbReference type="EMBL" id="DS022315">
    <property type="protein sequence ID" value="OAJ45331.1"/>
    <property type="molecule type" value="Genomic_DNA"/>
</dbReference>
<feature type="domain" description="K Homology" evidence="7">
    <location>
        <begin position="484"/>
        <end position="559"/>
    </location>
</feature>
<dbReference type="InterPro" id="IPR004088">
    <property type="entry name" value="KH_dom_type_1"/>
</dbReference>
<feature type="compositionally biased region" description="Polar residues" evidence="6">
    <location>
        <begin position="1344"/>
        <end position="1354"/>
    </location>
</feature>
<feature type="domain" description="K Homology" evidence="7">
    <location>
        <begin position="576"/>
        <end position="668"/>
    </location>
</feature>
<dbReference type="GO" id="GO:0003729">
    <property type="term" value="F:mRNA binding"/>
    <property type="evidence" value="ECO:0007669"/>
    <property type="project" value="TreeGrafter"/>
</dbReference>
<feature type="region of interest" description="Disordered" evidence="6">
    <location>
        <begin position="26"/>
        <end position="87"/>
    </location>
</feature>
<keyword evidence="4 5" id="KW-0694">RNA-binding</keyword>
<dbReference type="Gene3D" id="3.30.1370.10">
    <property type="entry name" value="K Homology domain, type 1"/>
    <property type="match status" value="7"/>
</dbReference>
<feature type="compositionally biased region" description="Basic and acidic residues" evidence="6">
    <location>
        <begin position="1303"/>
        <end position="1312"/>
    </location>
</feature>
<feature type="domain" description="K Homology" evidence="7">
    <location>
        <begin position="332"/>
        <end position="400"/>
    </location>
</feature>